<keyword evidence="16" id="KW-1185">Reference proteome</keyword>
<feature type="binding site" evidence="13">
    <location>
        <position position="233"/>
    </location>
    <ligand>
        <name>Zn(2+)</name>
        <dbReference type="ChEBI" id="CHEBI:29105"/>
    </ligand>
</feature>
<keyword evidence="10 13" id="KW-0648">Protein biosynthesis</keyword>
<feature type="binding site" evidence="13">
    <location>
        <position position="264"/>
    </location>
    <ligand>
        <name>ATP</name>
        <dbReference type="ChEBI" id="CHEBI:30616"/>
    </ligand>
</feature>
<dbReference type="SMART" id="SM00840">
    <property type="entry name" value="DALR_2"/>
    <property type="match status" value="1"/>
</dbReference>
<evidence type="ECO:0000256" key="6">
    <source>
        <dbReference type="ARBA" id="ARBA00022723"/>
    </source>
</evidence>
<feature type="short sequence motif" description="'KMSKS' region" evidence="13">
    <location>
        <begin position="261"/>
        <end position="265"/>
    </location>
</feature>
<dbReference type="InterPro" id="IPR009080">
    <property type="entry name" value="tRNAsynth_Ia_anticodon-bd"/>
</dbReference>
<evidence type="ECO:0000256" key="11">
    <source>
        <dbReference type="ARBA" id="ARBA00023146"/>
    </source>
</evidence>
<dbReference type="GO" id="GO:0005524">
    <property type="term" value="F:ATP binding"/>
    <property type="evidence" value="ECO:0007669"/>
    <property type="project" value="UniProtKB-UniRule"/>
</dbReference>
<dbReference type="Proteomes" id="UP000323144">
    <property type="component" value="Chromosome"/>
</dbReference>
<organism evidence="15 16">
    <name type="scientific">Spiroplasma chinense</name>
    <dbReference type="NCBI Taxonomy" id="216932"/>
    <lineage>
        <taxon>Bacteria</taxon>
        <taxon>Bacillati</taxon>
        <taxon>Mycoplasmatota</taxon>
        <taxon>Mollicutes</taxon>
        <taxon>Entomoplasmatales</taxon>
        <taxon>Spiroplasmataceae</taxon>
        <taxon>Spiroplasma</taxon>
    </lineage>
</organism>
<sequence>MKLYDSLTTELKEVDVPKVCIYTCGPTVYNYIHIGNARPLLLTDVIVRYLEFRNIKYKYLLNITDIDDKIIDKAVEQNIPEEILTQKFTQAFLDDLNNLNIQRPTQTIPISEKINEIIDFIDELIGKGFAYEVDGNVYFDVQATKGKYGNLSKQKLEELEIGSRVEEDGNKKSPFDFVLWKKTEKGKKWLSKWSLGRPGWHTECAVMIDSYFKDSIDIHLGGIDLKFPHHENERIQYVAKNNKEISNVWMHNGHLAVDNIKMSKSLNNTILVKDFINDYGSNELRFIFLNSGYRQPLNISGELISQAIDWKNKVQNILTLINWSLAVGEITNSNQTPIDEDFNSYKYMSKFCCYMEDDINTPMAITLIDEMVKNLNKQVREKVIDQTYNKLICILQTLGFVFETKKIEGQNLDDLKAWRKAVVAKDFAIADELRDKLKVEKII</sequence>
<comment type="similarity">
    <text evidence="2 13">Belongs to the class-I aminoacyl-tRNA synthetase family.</text>
</comment>
<comment type="cofactor">
    <cofactor evidence="13">
        <name>Zn(2+)</name>
        <dbReference type="ChEBI" id="CHEBI:29105"/>
    </cofactor>
    <text evidence="13">Binds 1 zinc ion per subunit.</text>
</comment>
<accession>A0A5B9Y2I9</accession>
<dbReference type="HAMAP" id="MF_00041">
    <property type="entry name" value="Cys_tRNA_synth"/>
    <property type="match status" value="1"/>
</dbReference>
<dbReference type="GO" id="GO:0008270">
    <property type="term" value="F:zinc ion binding"/>
    <property type="evidence" value="ECO:0007669"/>
    <property type="project" value="UniProtKB-UniRule"/>
</dbReference>
<dbReference type="GO" id="GO:0006423">
    <property type="term" value="P:cysteinyl-tRNA aminoacylation"/>
    <property type="evidence" value="ECO:0007669"/>
    <property type="project" value="UniProtKB-UniRule"/>
</dbReference>
<dbReference type="EC" id="6.1.1.16" evidence="13"/>
<gene>
    <name evidence="13 15" type="primary">cysS</name>
    <name evidence="15" type="ORF">SCHIN_v1c00320</name>
</gene>
<evidence type="ECO:0000256" key="12">
    <source>
        <dbReference type="ARBA" id="ARBA00047398"/>
    </source>
</evidence>
<keyword evidence="11 13" id="KW-0030">Aminoacyl-tRNA synthetase</keyword>
<comment type="catalytic activity">
    <reaction evidence="12 13">
        <text>tRNA(Cys) + L-cysteine + ATP = L-cysteinyl-tRNA(Cys) + AMP + diphosphate</text>
        <dbReference type="Rhea" id="RHEA:17773"/>
        <dbReference type="Rhea" id="RHEA-COMP:9661"/>
        <dbReference type="Rhea" id="RHEA-COMP:9679"/>
        <dbReference type="ChEBI" id="CHEBI:30616"/>
        <dbReference type="ChEBI" id="CHEBI:33019"/>
        <dbReference type="ChEBI" id="CHEBI:35235"/>
        <dbReference type="ChEBI" id="CHEBI:78442"/>
        <dbReference type="ChEBI" id="CHEBI:78517"/>
        <dbReference type="ChEBI" id="CHEBI:456215"/>
        <dbReference type="EC" id="6.1.1.16"/>
    </reaction>
</comment>
<proteinExistence type="inferred from homology"/>
<evidence type="ECO:0000256" key="9">
    <source>
        <dbReference type="ARBA" id="ARBA00022840"/>
    </source>
</evidence>
<dbReference type="PANTHER" id="PTHR10890:SF3">
    <property type="entry name" value="CYSTEINE--TRNA LIGASE, CYTOPLASMIC"/>
    <property type="match status" value="1"/>
</dbReference>
<dbReference type="Pfam" id="PF09190">
    <property type="entry name" value="DALR_2"/>
    <property type="match status" value="1"/>
</dbReference>
<evidence type="ECO:0000256" key="5">
    <source>
        <dbReference type="ARBA" id="ARBA00022598"/>
    </source>
</evidence>
<dbReference type="SUPFAM" id="SSF52374">
    <property type="entry name" value="Nucleotidylyl transferase"/>
    <property type="match status" value="1"/>
</dbReference>
<dbReference type="Gene3D" id="1.20.120.1910">
    <property type="entry name" value="Cysteine-tRNA ligase, C-terminal anti-codon recognition domain"/>
    <property type="match status" value="1"/>
</dbReference>
<dbReference type="KEGG" id="schi:SCHIN_v1c00320"/>
<feature type="short sequence motif" description="'HIGH' region" evidence="13">
    <location>
        <begin position="26"/>
        <end position="36"/>
    </location>
</feature>
<dbReference type="PRINTS" id="PR00983">
    <property type="entry name" value="TRNASYNTHCYS"/>
</dbReference>
<evidence type="ECO:0000256" key="7">
    <source>
        <dbReference type="ARBA" id="ARBA00022741"/>
    </source>
</evidence>
<dbReference type="InterPro" id="IPR015803">
    <property type="entry name" value="Cys-tRNA-ligase"/>
</dbReference>
<dbReference type="GO" id="GO:0005829">
    <property type="term" value="C:cytosol"/>
    <property type="evidence" value="ECO:0007669"/>
    <property type="project" value="TreeGrafter"/>
</dbReference>
<evidence type="ECO:0000256" key="1">
    <source>
        <dbReference type="ARBA" id="ARBA00004496"/>
    </source>
</evidence>
<dbReference type="InterPro" id="IPR014729">
    <property type="entry name" value="Rossmann-like_a/b/a_fold"/>
</dbReference>
<keyword evidence="8 13" id="KW-0862">Zinc</keyword>
<keyword evidence="7 13" id="KW-0547">Nucleotide-binding</keyword>
<evidence type="ECO:0000313" key="16">
    <source>
        <dbReference type="Proteomes" id="UP000323144"/>
    </source>
</evidence>
<feature type="domain" description="Cysteinyl-tRNA synthetase class Ia DALR" evidence="14">
    <location>
        <begin position="350"/>
        <end position="409"/>
    </location>
</feature>
<evidence type="ECO:0000256" key="8">
    <source>
        <dbReference type="ARBA" id="ARBA00022833"/>
    </source>
</evidence>
<dbReference type="AlphaFoldDB" id="A0A5B9Y2I9"/>
<evidence type="ECO:0000256" key="4">
    <source>
        <dbReference type="ARBA" id="ARBA00022490"/>
    </source>
</evidence>
<evidence type="ECO:0000256" key="2">
    <source>
        <dbReference type="ARBA" id="ARBA00005594"/>
    </source>
</evidence>
<feature type="binding site" evidence="13">
    <location>
        <position position="229"/>
    </location>
    <ligand>
        <name>Zn(2+)</name>
        <dbReference type="ChEBI" id="CHEBI:29105"/>
    </ligand>
</feature>
<dbReference type="RefSeq" id="WP_166507626.1">
    <property type="nucleotide sequence ID" value="NZ_CP043026.1"/>
</dbReference>
<dbReference type="InterPro" id="IPR032678">
    <property type="entry name" value="tRNA-synt_1_cat_dom"/>
</dbReference>
<feature type="binding site" evidence="13">
    <location>
        <position position="24"/>
    </location>
    <ligand>
        <name>Zn(2+)</name>
        <dbReference type="ChEBI" id="CHEBI:29105"/>
    </ligand>
</feature>
<evidence type="ECO:0000256" key="3">
    <source>
        <dbReference type="ARBA" id="ARBA00011245"/>
    </source>
</evidence>
<reference evidence="15 16" key="1">
    <citation type="submission" date="2019-08" db="EMBL/GenBank/DDBJ databases">
        <title>Complete genome sequence of Spiroplasma chinense CCH (DSM 19755).</title>
        <authorList>
            <person name="Shen H.-Y."/>
            <person name="Lin Y.-C."/>
            <person name="Chou L."/>
            <person name="Kuo C.-H."/>
        </authorList>
    </citation>
    <scope>NUCLEOTIDE SEQUENCE [LARGE SCALE GENOMIC DNA]</scope>
    <source>
        <strain evidence="15 16">CCH</strain>
    </source>
</reference>
<keyword evidence="9 13" id="KW-0067">ATP-binding</keyword>
<evidence type="ECO:0000313" key="15">
    <source>
        <dbReference type="EMBL" id="QEH61230.1"/>
    </source>
</evidence>
<dbReference type="EMBL" id="CP043026">
    <property type="protein sequence ID" value="QEH61230.1"/>
    <property type="molecule type" value="Genomic_DNA"/>
</dbReference>
<keyword evidence="6 13" id="KW-0479">Metal-binding</keyword>
<protein>
    <recommendedName>
        <fullName evidence="13">Cysteine--tRNA ligase</fullName>
        <ecNumber evidence="13">6.1.1.16</ecNumber>
    </recommendedName>
    <alternativeName>
        <fullName evidence="13">Cysteinyl-tRNA synthetase</fullName>
        <shortName evidence="13">CysRS</shortName>
    </alternativeName>
</protein>
<keyword evidence="4 13" id="KW-0963">Cytoplasm</keyword>
<dbReference type="Pfam" id="PF01406">
    <property type="entry name" value="tRNA-synt_1e"/>
    <property type="match status" value="1"/>
</dbReference>
<dbReference type="InterPro" id="IPR024909">
    <property type="entry name" value="Cys-tRNA/MSH_ligase"/>
</dbReference>
<dbReference type="NCBIfam" id="TIGR00435">
    <property type="entry name" value="cysS"/>
    <property type="match status" value="1"/>
</dbReference>
<evidence type="ECO:0000256" key="13">
    <source>
        <dbReference type="HAMAP-Rule" id="MF_00041"/>
    </source>
</evidence>
<dbReference type="PANTHER" id="PTHR10890">
    <property type="entry name" value="CYSTEINYL-TRNA SYNTHETASE"/>
    <property type="match status" value="1"/>
</dbReference>
<evidence type="ECO:0000259" key="14">
    <source>
        <dbReference type="SMART" id="SM00840"/>
    </source>
</evidence>
<dbReference type="Gene3D" id="3.40.50.620">
    <property type="entry name" value="HUPs"/>
    <property type="match status" value="1"/>
</dbReference>
<evidence type="ECO:0000256" key="10">
    <source>
        <dbReference type="ARBA" id="ARBA00022917"/>
    </source>
</evidence>
<name>A0A5B9Y2I9_9MOLU</name>
<dbReference type="GO" id="GO:0004817">
    <property type="term" value="F:cysteine-tRNA ligase activity"/>
    <property type="evidence" value="ECO:0007669"/>
    <property type="project" value="UniProtKB-UniRule"/>
</dbReference>
<comment type="subunit">
    <text evidence="3 13">Monomer.</text>
</comment>
<keyword evidence="5 13" id="KW-0436">Ligase</keyword>
<dbReference type="SUPFAM" id="SSF47323">
    <property type="entry name" value="Anticodon-binding domain of a subclass of class I aminoacyl-tRNA synthetases"/>
    <property type="match status" value="1"/>
</dbReference>
<comment type="subcellular location">
    <subcellularLocation>
        <location evidence="1 13">Cytoplasm</location>
    </subcellularLocation>
</comment>
<feature type="binding site" evidence="13">
    <location>
        <position position="204"/>
    </location>
    <ligand>
        <name>Zn(2+)</name>
        <dbReference type="ChEBI" id="CHEBI:29105"/>
    </ligand>
</feature>
<dbReference type="InterPro" id="IPR015273">
    <property type="entry name" value="Cys-tRNA-synt_Ia_DALR"/>
</dbReference>